<dbReference type="AlphaFoldDB" id="A0A914C438"/>
<dbReference type="GO" id="GO:0005681">
    <property type="term" value="C:spliceosomal complex"/>
    <property type="evidence" value="ECO:0007669"/>
    <property type="project" value="TreeGrafter"/>
</dbReference>
<dbReference type="Proteomes" id="UP000887540">
    <property type="component" value="Unplaced"/>
</dbReference>
<dbReference type="InterPro" id="IPR000225">
    <property type="entry name" value="Armadillo"/>
</dbReference>
<evidence type="ECO:0000256" key="8">
    <source>
        <dbReference type="ARBA" id="ARBA00070106"/>
    </source>
</evidence>
<organism evidence="13 14">
    <name type="scientific">Acrobeloides nanus</name>
    <dbReference type="NCBI Taxonomy" id="290746"/>
    <lineage>
        <taxon>Eukaryota</taxon>
        <taxon>Metazoa</taxon>
        <taxon>Ecdysozoa</taxon>
        <taxon>Nematoda</taxon>
        <taxon>Chromadorea</taxon>
        <taxon>Rhabditida</taxon>
        <taxon>Tylenchina</taxon>
        <taxon>Cephalobomorpha</taxon>
        <taxon>Cephaloboidea</taxon>
        <taxon>Cephalobidae</taxon>
        <taxon>Acrobeloides</taxon>
    </lineage>
</organism>
<dbReference type="InterPro" id="IPR013180">
    <property type="entry name" value="CTNNBL1_N"/>
</dbReference>
<evidence type="ECO:0000256" key="10">
    <source>
        <dbReference type="PROSITE-ProRule" id="PRU00259"/>
    </source>
</evidence>
<comment type="subunit">
    <text evidence="7">Component of the PRP19-CDC5L splicing complex composed of a core complex comprising a homotetramer of PRPF19, CDC5L, PLRG1 and BCAS2, and at least three less stably associated proteins CTNNBL1, CWC15 and HSPA8. Interacts directly with CWC15 and CDC5L in the complex. Interacts with AICDA; the interaction is important for the antibody diversification activity of AICDA. Interacts with PRPF31 (via its NLS). Interacts (via its N-terminal NLS) with KPNA1 and KPNA2.</text>
</comment>
<dbReference type="InterPro" id="IPR039678">
    <property type="entry name" value="CTNNBL1"/>
</dbReference>
<evidence type="ECO:0000256" key="5">
    <source>
        <dbReference type="ARBA" id="ARBA00023242"/>
    </source>
</evidence>
<dbReference type="InterPro" id="IPR016024">
    <property type="entry name" value="ARM-type_fold"/>
</dbReference>
<evidence type="ECO:0000256" key="6">
    <source>
        <dbReference type="ARBA" id="ARBA00058456"/>
    </source>
</evidence>
<sequence>MATIDVSEILKTSSQQPPSKRRKADPLENLSTATASAEDILAALENDDTQQVVIDEIAVKRIALQLEKKSAKNREWRIKYADDPQKFMETEIELNTAVQEMHSVATQPDLYPTIVEFGVITTLVQLLGHENTDIIAAVVNLLQELTDVEILNESEEGAEVLIDELLKNQIIETLVQQCINRMNEENKDESDAIQNALSIVENILDFRPNSSQQCVEQGLFNWLLLRSSRKSSFDANKMYASQLLAQLLQSTTVACQKLTEKIDGIDLLLRALASYKRHDPQGGDEYEHMENLFDALCAALMYAPNRQIFLDGEGLQLMILMLRERKQSRESALKVLSYATAIPDGRANCDKFVEILGLRTLFPLYMRTPPKMKRKDTTPDEHEEYCCSVIDALLFSCNEINQQRVLQKFIEHEFEKVDRAIELFIKYSEKLRKWEAKLARTGTILDADEVYIEKLNNGLFTLQRVVLILAELCTRGPPECLERAKKIFRMKLKNQNVADHLVPLLEEYRANLGEEAQEQKERFENARNRFFV</sequence>
<comment type="subcellular location">
    <subcellularLocation>
        <location evidence="1">Nucleus</location>
    </subcellularLocation>
</comment>
<dbReference type="FunFam" id="1.25.10.10:FF:001136">
    <property type="entry name" value="Beta-catenin-like protein 1"/>
    <property type="match status" value="1"/>
</dbReference>
<accession>A0A914C438</accession>
<feature type="repeat" description="ARM" evidence="10">
    <location>
        <begin position="118"/>
        <end position="146"/>
    </location>
</feature>
<evidence type="ECO:0000256" key="9">
    <source>
        <dbReference type="ARBA" id="ARBA00083862"/>
    </source>
</evidence>
<protein>
    <recommendedName>
        <fullName evidence="8">Beta-catenin-like protein 1</fullName>
    </recommendedName>
    <alternativeName>
        <fullName evidence="9">Nuclear-associated protein</fullName>
    </alternativeName>
</protein>
<evidence type="ECO:0000256" key="11">
    <source>
        <dbReference type="SAM" id="MobiDB-lite"/>
    </source>
</evidence>
<dbReference type="SMART" id="SM01156">
    <property type="entry name" value="DUF1716"/>
    <property type="match status" value="1"/>
</dbReference>
<evidence type="ECO:0000313" key="14">
    <source>
        <dbReference type="WBParaSite" id="ACRNAN_Path_18.g57.t1"/>
    </source>
</evidence>
<dbReference type="Pfam" id="PF08216">
    <property type="entry name" value="CTNNBL"/>
    <property type="match status" value="1"/>
</dbReference>
<evidence type="ECO:0000256" key="7">
    <source>
        <dbReference type="ARBA" id="ARBA00061776"/>
    </source>
</evidence>
<evidence type="ECO:0000256" key="3">
    <source>
        <dbReference type="ARBA" id="ARBA00022737"/>
    </source>
</evidence>
<dbReference type="GO" id="GO:0010467">
    <property type="term" value="P:gene expression"/>
    <property type="evidence" value="ECO:0007669"/>
    <property type="project" value="UniProtKB-ARBA"/>
</dbReference>
<dbReference type="PROSITE" id="PS50176">
    <property type="entry name" value="ARM_REPEAT"/>
    <property type="match status" value="1"/>
</dbReference>
<dbReference type="Gene3D" id="1.25.10.10">
    <property type="entry name" value="Leucine-rich Repeat Variant"/>
    <property type="match status" value="1"/>
</dbReference>
<dbReference type="PANTHER" id="PTHR14978">
    <property type="entry name" value="BETA-CATENIN-LIKE PROTEIN 1 NUCLEAR ASSOCIATED PROTEIN"/>
    <property type="match status" value="1"/>
</dbReference>
<feature type="domain" description="Beta-catenin-like protein 1 N-terminal" evidence="12">
    <location>
        <begin position="33"/>
        <end position="139"/>
    </location>
</feature>
<evidence type="ECO:0000313" key="13">
    <source>
        <dbReference type="Proteomes" id="UP000887540"/>
    </source>
</evidence>
<comment type="function">
    <text evidence="6">Component of the PRP19-CDC5L complex that forms an integral part of the spliceosome and is required for activating pre-mRNA splicing. Participates in AID/AICDA-mediated somatic hypermutation (SHM) and class-switch recombination (CSR), 2 processes resulting in the production of high-affinity, mutated isotype-switched antibodies.</text>
</comment>
<dbReference type="WBParaSite" id="ACRNAN_Path_18.g57.t1">
    <property type="protein sequence ID" value="ACRNAN_Path_18.g57.t1"/>
    <property type="gene ID" value="ACRNAN_Path_18.g57"/>
</dbReference>
<evidence type="ECO:0000256" key="2">
    <source>
        <dbReference type="ARBA" id="ARBA00022553"/>
    </source>
</evidence>
<evidence type="ECO:0000259" key="12">
    <source>
        <dbReference type="SMART" id="SM01156"/>
    </source>
</evidence>
<dbReference type="PANTHER" id="PTHR14978:SF0">
    <property type="entry name" value="BETA-CATENIN-LIKE PROTEIN 1"/>
    <property type="match status" value="1"/>
</dbReference>
<evidence type="ECO:0000256" key="1">
    <source>
        <dbReference type="ARBA" id="ARBA00004123"/>
    </source>
</evidence>
<dbReference type="SUPFAM" id="SSF48371">
    <property type="entry name" value="ARM repeat"/>
    <property type="match status" value="1"/>
</dbReference>
<proteinExistence type="predicted"/>
<keyword evidence="5" id="KW-0539">Nucleus</keyword>
<keyword evidence="3" id="KW-0677">Repeat</keyword>
<feature type="region of interest" description="Disordered" evidence="11">
    <location>
        <begin position="1"/>
        <end position="29"/>
    </location>
</feature>
<dbReference type="InterPro" id="IPR011989">
    <property type="entry name" value="ARM-like"/>
</dbReference>
<keyword evidence="13" id="KW-1185">Reference proteome</keyword>
<evidence type="ECO:0000256" key="4">
    <source>
        <dbReference type="ARBA" id="ARBA00023054"/>
    </source>
</evidence>
<reference evidence="14" key="1">
    <citation type="submission" date="2022-11" db="UniProtKB">
        <authorList>
            <consortium name="WormBaseParasite"/>
        </authorList>
    </citation>
    <scope>IDENTIFICATION</scope>
</reference>
<keyword evidence="4" id="KW-0175">Coiled coil</keyword>
<keyword evidence="2" id="KW-0597">Phosphoprotein</keyword>
<name>A0A914C438_9BILA</name>